<gene>
    <name evidence="2" type="ORF">Ark11_1431</name>
</gene>
<evidence type="ECO:0000313" key="3">
    <source>
        <dbReference type="Proteomes" id="UP000198651"/>
    </source>
</evidence>
<keyword evidence="1" id="KW-1133">Transmembrane helix</keyword>
<organism evidence="2 3">
    <name type="scientific">Candidatus Ichthyocystis hellenicum</name>
    <dbReference type="NCBI Taxonomy" id="1561003"/>
    <lineage>
        <taxon>Bacteria</taxon>
        <taxon>Pseudomonadati</taxon>
        <taxon>Pseudomonadota</taxon>
        <taxon>Betaproteobacteria</taxon>
        <taxon>Burkholderiales</taxon>
        <taxon>Candidatus Ichthyocystis</taxon>
    </lineage>
</organism>
<dbReference type="AlphaFoldDB" id="A0A0S4M7G7"/>
<keyword evidence="3" id="KW-1185">Reference proteome</keyword>
<evidence type="ECO:0000313" key="2">
    <source>
        <dbReference type="EMBL" id="CUT18230.1"/>
    </source>
</evidence>
<protein>
    <submittedName>
        <fullName evidence="2">Putative membrane protein</fullName>
    </submittedName>
</protein>
<keyword evidence="1" id="KW-0812">Transmembrane</keyword>
<keyword evidence="1" id="KW-0472">Membrane</keyword>
<name>A0A0S4M7G7_9BURK</name>
<evidence type="ECO:0000256" key="1">
    <source>
        <dbReference type="SAM" id="Phobius"/>
    </source>
</evidence>
<dbReference type="RefSeq" id="WP_092490641.1">
    <property type="nucleotide sequence ID" value="NZ_LN906597.1"/>
</dbReference>
<reference evidence="3" key="1">
    <citation type="submission" date="2015-11" db="EMBL/GenBank/DDBJ databases">
        <authorList>
            <person name="Seth-Smith H.M.B."/>
        </authorList>
    </citation>
    <scope>NUCLEOTIDE SEQUENCE [LARGE SCALE GENOMIC DNA]</scope>
    <source>
        <strain evidence="3">2013Ark11</strain>
    </source>
</reference>
<accession>A0A0S4M7G7</accession>
<proteinExistence type="predicted"/>
<dbReference type="Proteomes" id="UP000198651">
    <property type="component" value="Chromosome I"/>
</dbReference>
<dbReference type="EMBL" id="LN906597">
    <property type="protein sequence ID" value="CUT18230.1"/>
    <property type="molecule type" value="Genomic_DNA"/>
</dbReference>
<feature type="transmembrane region" description="Helical" evidence="1">
    <location>
        <begin position="52"/>
        <end position="73"/>
    </location>
</feature>
<sequence>MNTDKNCGIGSECLNISSVYFKDINKYILGMIPGNDIIIDNFGLNSMDKEPVGVISLFLSLIFLLGIVVNFVLGKCRSSSWCRTTVNSMKDKISKLRMRIDYRF</sequence>